<dbReference type="InterPro" id="IPR001305">
    <property type="entry name" value="HSP_DnaJ_Cys-rich_dom"/>
</dbReference>
<dbReference type="InterPro" id="IPR036869">
    <property type="entry name" value="J_dom_sf"/>
</dbReference>
<dbReference type="GO" id="GO:0072655">
    <property type="term" value="P:establishment of protein localization to mitochondrion"/>
    <property type="evidence" value="ECO:0007669"/>
    <property type="project" value="UniProtKB-ARBA"/>
</dbReference>
<dbReference type="InterPro" id="IPR002939">
    <property type="entry name" value="DnaJ_C"/>
</dbReference>
<protein>
    <submittedName>
        <fullName evidence="10">Xdj1p</fullName>
    </submittedName>
</protein>
<dbReference type="CDD" id="cd06257">
    <property type="entry name" value="DnaJ"/>
    <property type="match status" value="1"/>
</dbReference>
<dbReference type="Gene3D" id="2.10.230.10">
    <property type="entry name" value="Heat shock protein DnaJ, cysteine-rich domain"/>
    <property type="match status" value="1"/>
</dbReference>
<dbReference type="InterPro" id="IPR044713">
    <property type="entry name" value="DNJA1/2-like"/>
</dbReference>
<dbReference type="PROSITE" id="PS00636">
    <property type="entry name" value="DNAJ_1"/>
    <property type="match status" value="1"/>
</dbReference>
<dbReference type="Pfam" id="PF00226">
    <property type="entry name" value="DnaJ"/>
    <property type="match status" value="1"/>
</dbReference>
<dbReference type="SUPFAM" id="SSF46565">
    <property type="entry name" value="Chaperone J-domain"/>
    <property type="match status" value="1"/>
</dbReference>
<dbReference type="PRINTS" id="PR00625">
    <property type="entry name" value="JDOMAIN"/>
</dbReference>
<feature type="domain" description="CR-type" evidence="9">
    <location>
        <begin position="147"/>
        <end position="241"/>
    </location>
</feature>
<evidence type="ECO:0000313" key="11">
    <source>
        <dbReference type="Proteomes" id="UP000006968"/>
    </source>
</evidence>
<dbReference type="Pfam" id="PF00684">
    <property type="entry name" value="DnaJ_CXXCXGXG"/>
    <property type="match status" value="1"/>
</dbReference>
<dbReference type="GO" id="GO:0030544">
    <property type="term" value="F:Hsp70 protein binding"/>
    <property type="evidence" value="ECO:0007669"/>
    <property type="project" value="InterPro"/>
</dbReference>
<evidence type="ECO:0000256" key="5">
    <source>
        <dbReference type="ARBA" id="ARBA00023186"/>
    </source>
</evidence>
<dbReference type="CDD" id="cd10747">
    <property type="entry name" value="DnaJ_C"/>
    <property type="match status" value="1"/>
</dbReference>
<evidence type="ECO:0000256" key="4">
    <source>
        <dbReference type="ARBA" id="ARBA00022833"/>
    </source>
</evidence>
<dbReference type="InterPro" id="IPR001623">
    <property type="entry name" value="DnaJ_domain"/>
</dbReference>
<dbReference type="SUPFAM" id="SSF57938">
    <property type="entry name" value="DnaJ/Hsp40 cysteine-rich domain"/>
    <property type="match status" value="1"/>
</dbReference>
<dbReference type="Pfam" id="PF01556">
    <property type="entry name" value="DnaJ_C"/>
    <property type="match status" value="1"/>
</dbReference>
<dbReference type="GO" id="GO:0008270">
    <property type="term" value="F:zinc ion binding"/>
    <property type="evidence" value="ECO:0007669"/>
    <property type="project" value="UniProtKB-KW"/>
</dbReference>
<feature type="domain" description="J" evidence="8">
    <location>
        <begin position="9"/>
        <end position="77"/>
    </location>
</feature>
<keyword evidence="1 6" id="KW-0479">Metal-binding</keyword>
<evidence type="ECO:0000256" key="7">
    <source>
        <dbReference type="SAM" id="MobiDB-lite"/>
    </source>
</evidence>
<keyword evidence="2" id="KW-0677">Repeat</keyword>
<dbReference type="FunFam" id="2.60.260.20:FF:000003">
    <property type="entry name" value="DnaJ subfamily A member 2"/>
    <property type="match status" value="1"/>
</dbReference>
<dbReference type="GO" id="GO:0051082">
    <property type="term" value="F:unfolded protein binding"/>
    <property type="evidence" value="ECO:0007669"/>
    <property type="project" value="InterPro"/>
</dbReference>
<organism evidence="10 11">
    <name type="scientific">Saccharomyces arboricola (strain H-6 / AS 2.3317 / CBS 10644)</name>
    <name type="common">Yeast</name>
    <dbReference type="NCBI Taxonomy" id="1160507"/>
    <lineage>
        <taxon>Eukaryota</taxon>
        <taxon>Fungi</taxon>
        <taxon>Dikarya</taxon>
        <taxon>Ascomycota</taxon>
        <taxon>Saccharomycotina</taxon>
        <taxon>Saccharomycetes</taxon>
        <taxon>Saccharomycetales</taxon>
        <taxon>Saccharomycetaceae</taxon>
        <taxon>Saccharomyces</taxon>
    </lineage>
</organism>
<dbReference type="Proteomes" id="UP000006968">
    <property type="component" value="Chromosome XII"/>
</dbReference>
<dbReference type="PANTHER" id="PTHR43888">
    <property type="entry name" value="DNAJ-LIKE-2, ISOFORM A-RELATED"/>
    <property type="match status" value="1"/>
</dbReference>
<dbReference type="PROSITE" id="PS50076">
    <property type="entry name" value="DNAJ_2"/>
    <property type="match status" value="1"/>
</dbReference>
<feature type="region of interest" description="Disordered" evidence="7">
    <location>
        <begin position="395"/>
        <end position="417"/>
    </location>
</feature>
<dbReference type="InterPro" id="IPR008971">
    <property type="entry name" value="HSP40/DnaJ_pept-bd"/>
</dbReference>
<keyword evidence="3 6" id="KW-0863">Zinc-finger</keyword>
<dbReference type="EMBL" id="ALIE01000140">
    <property type="protein sequence ID" value="EJS42732.1"/>
    <property type="molecule type" value="Genomic_DNA"/>
</dbReference>
<feature type="zinc finger region" description="CR-type" evidence="6">
    <location>
        <begin position="147"/>
        <end position="241"/>
    </location>
</feature>
<dbReference type="GO" id="GO:0001671">
    <property type="term" value="F:ATPase activator activity"/>
    <property type="evidence" value="ECO:0007669"/>
    <property type="project" value="UniProtKB-ARBA"/>
</dbReference>
<evidence type="ECO:0000313" key="10">
    <source>
        <dbReference type="EMBL" id="EJS42732.1"/>
    </source>
</evidence>
<evidence type="ECO:0000256" key="2">
    <source>
        <dbReference type="ARBA" id="ARBA00022737"/>
    </source>
</evidence>
<dbReference type="InterPro" id="IPR036410">
    <property type="entry name" value="HSP_DnaJ_Cys-rich_dom_sf"/>
</dbReference>
<proteinExistence type="predicted"/>
<dbReference type="Gene3D" id="2.60.260.20">
    <property type="entry name" value="Urease metallochaperone UreE, N-terminal domain"/>
    <property type="match status" value="2"/>
</dbReference>
<keyword evidence="5" id="KW-0143">Chaperone</keyword>
<name>J8LKZ7_SACAR</name>
<dbReference type="OrthoDB" id="550424at2759"/>
<evidence type="ECO:0000259" key="8">
    <source>
        <dbReference type="PROSITE" id="PS50076"/>
    </source>
</evidence>
<gene>
    <name evidence="10" type="ORF">SU7_2192</name>
</gene>
<evidence type="ECO:0000256" key="3">
    <source>
        <dbReference type="ARBA" id="ARBA00022771"/>
    </source>
</evidence>
<keyword evidence="4 6" id="KW-0862">Zinc</keyword>
<reference evidence="10 11" key="1">
    <citation type="journal article" date="2013" name="BMC Genomics">
        <title>High quality de novo sequencing and assembly of the Saccharomyces arboricolus genome.</title>
        <authorList>
            <person name="Liti G."/>
            <person name="Nguyen Ba A.N."/>
            <person name="Blythe M."/>
            <person name="Mueller C.A."/>
            <person name="Bergstroem A."/>
            <person name="Cubillos F.A."/>
            <person name="Dafhnis-Calas F."/>
            <person name="Khoshraftar S."/>
            <person name="Malla S."/>
            <person name="Mehta N."/>
            <person name="Siow C.C."/>
            <person name="Warringer J."/>
            <person name="Moses A.M."/>
            <person name="Louis E.J."/>
            <person name="Nieduszynski C.A."/>
        </authorList>
    </citation>
    <scope>NUCLEOTIDE SEQUENCE [LARGE SCALE GENOMIC DNA]</scope>
    <source>
        <strain evidence="11">H-6 / AS 2.3317 / CBS 10644</strain>
    </source>
</reference>
<evidence type="ECO:0000259" key="9">
    <source>
        <dbReference type="PROSITE" id="PS51188"/>
    </source>
</evidence>
<dbReference type="GO" id="GO:0006457">
    <property type="term" value="P:protein folding"/>
    <property type="evidence" value="ECO:0007669"/>
    <property type="project" value="InterPro"/>
</dbReference>
<evidence type="ECO:0000256" key="6">
    <source>
        <dbReference type="PROSITE-ProRule" id="PRU00546"/>
    </source>
</evidence>
<dbReference type="SUPFAM" id="SSF49493">
    <property type="entry name" value="HSP40/DnaJ peptide-binding domain"/>
    <property type="match status" value="2"/>
</dbReference>
<dbReference type="Gene3D" id="1.10.287.110">
    <property type="entry name" value="DnaJ domain"/>
    <property type="match status" value="1"/>
</dbReference>
<dbReference type="HOGENOM" id="CLU_017633_10_0_1"/>
<feature type="region of interest" description="Disordered" evidence="7">
    <location>
        <begin position="436"/>
        <end position="461"/>
    </location>
</feature>
<dbReference type="AlphaFoldDB" id="J8LKZ7"/>
<comment type="caution">
    <text evidence="10">The sequence shown here is derived from an EMBL/GenBank/DDBJ whole genome shotgun (WGS) entry which is preliminary data.</text>
</comment>
<evidence type="ECO:0000256" key="1">
    <source>
        <dbReference type="ARBA" id="ARBA00022723"/>
    </source>
</evidence>
<dbReference type="PROSITE" id="PS51188">
    <property type="entry name" value="ZF_CR"/>
    <property type="match status" value="1"/>
</dbReference>
<dbReference type="FunFam" id="2.10.230.10:FF:000001">
    <property type="entry name" value="DnaJ subfamily A member 2"/>
    <property type="match status" value="1"/>
</dbReference>
<keyword evidence="11" id="KW-1185">Reference proteome</keyword>
<dbReference type="CDD" id="cd10719">
    <property type="entry name" value="DnaJ_zf"/>
    <property type="match status" value="1"/>
</dbReference>
<dbReference type="InterPro" id="IPR018253">
    <property type="entry name" value="DnaJ_domain_CS"/>
</dbReference>
<feature type="compositionally biased region" description="Polar residues" evidence="7">
    <location>
        <begin position="406"/>
        <end position="417"/>
    </location>
</feature>
<dbReference type="SMART" id="SM00271">
    <property type="entry name" value="DnaJ"/>
    <property type="match status" value="1"/>
</dbReference>
<accession>J8LKZ7</accession>
<sequence length="461" mass="51687">MSGSDRRDRLYDVLGVSREANVQEIKTAYRKLALKHHPDKYVDQDSKEVNEIKFKEITAAYEILSDPEKKSHYDLYGDDNGAGGGGGGTDGFGDDEFMNFFNNFFNNGAHEGNDFSNEYDRYEENESASSKDIDIDISLTMKDLYMGKKLKFDLKRLIICEKCDGSGWKTKKKPHVSHEVGCESCDGKGSKERLKRVGPGLVASQWVMCDKCHGRGKYMKRPKNPKNFCPDCGGAGLRSKKTVITVNVSPGHHFNDVIVVEGMADEEIGKAGCGDLKFHLVEKQEDLEQREILLRNFEDGNTEDLYVSITISLSEALTGFEKFLTRTFDDRLLTLSMKPGKVIRPGDVIKITNEGWPIVDDPHGQCGDLYVFVHIEFPPDNWFNEKSELLAIKTNLPSSSSSGSSHTTVNSGRDNDMINNETVSNFHIIHTDDLPEGVKTFKPKPQNSAHQKARSSYCPMQ</sequence>